<dbReference type="AlphaFoldDB" id="A0A176S190"/>
<organism evidence="1 2">
    <name type="scientific">Candidatus Thiomargarita nelsonii</name>
    <dbReference type="NCBI Taxonomy" id="1003181"/>
    <lineage>
        <taxon>Bacteria</taxon>
        <taxon>Pseudomonadati</taxon>
        <taxon>Pseudomonadota</taxon>
        <taxon>Gammaproteobacteria</taxon>
        <taxon>Thiotrichales</taxon>
        <taxon>Thiotrichaceae</taxon>
        <taxon>Thiomargarita</taxon>
    </lineage>
</organism>
<protein>
    <submittedName>
        <fullName evidence="1">Uncharacterized protein</fullName>
    </submittedName>
</protein>
<keyword evidence="2" id="KW-1185">Reference proteome</keyword>
<accession>A0A176S190</accession>
<sequence length="79" mass="9178">MYRAFLKYGHRIARDSQSWGRISALRPRLSGCPFSFYVRRCGGRSVVDSIKLSQATPRSNGTSDLFRYRKENALKIEYQ</sequence>
<proteinExistence type="predicted"/>
<reference evidence="1 2" key="1">
    <citation type="submission" date="2016-05" db="EMBL/GenBank/DDBJ databases">
        <title>Single-cell genome of chain-forming Candidatus Thiomargarita nelsonii and comparison to other large sulfur-oxidizing bacteria.</title>
        <authorList>
            <person name="Winkel M."/>
            <person name="Salman V."/>
            <person name="Woyke T."/>
            <person name="Schulz-Vogt H."/>
            <person name="Richter M."/>
            <person name="Flood B."/>
            <person name="Bailey J."/>
            <person name="Amann R."/>
            <person name="Mussmann M."/>
        </authorList>
    </citation>
    <scope>NUCLEOTIDE SEQUENCE [LARGE SCALE GENOMIC DNA]</scope>
    <source>
        <strain evidence="1 2">THI036</strain>
    </source>
</reference>
<evidence type="ECO:0000313" key="1">
    <source>
        <dbReference type="EMBL" id="OAD21706.1"/>
    </source>
</evidence>
<dbReference type="EMBL" id="LUTY01001447">
    <property type="protein sequence ID" value="OAD21706.1"/>
    <property type="molecule type" value="Genomic_DNA"/>
</dbReference>
<comment type="caution">
    <text evidence="1">The sequence shown here is derived from an EMBL/GenBank/DDBJ whole genome shotgun (WGS) entry which is preliminary data.</text>
</comment>
<evidence type="ECO:0000313" key="2">
    <source>
        <dbReference type="Proteomes" id="UP000076962"/>
    </source>
</evidence>
<name>A0A176S190_9GAMM</name>
<dbReference type="Proteomes" id="UP000076962">
    <property type="component" value="Unassembled WGS sequence"/>
</dbReference>
<gene>
    <name evidence="1" type="ORF">THIOM_002522</name>
</gene>